<comment type="caution">
    <text evidence="1">The sequence shown here is derived from an EMBL/GenBank/DDBJ whole genome shotgun (WGS) entry which is preliminary data.</text>
</comment>
<reference evidence="1" key="2">
    <citation type="submission" date="2021-01" db="EMBL/GenBank/DDBJ databases">
        <authorList>
            <person name="Schikora-Tamarit M.A."/>
        </authorList>
    </citation>
    <scope>NUCLEOTIDE SEQUENCE</scope>
    <source>
        <strain evidence="1">CBS6341</strain>
    </source>
</reference>
<dbReference type="AlphaFoldDB" id="A0A9P8TAC9"/>
<accession>A0A9P8TAC9</accession>
<sequence>MTEFASFQRRIDINFLINHSKSPEITYIPPNLQFIKPWYEYHKEYDSGKHYVYHPSNKIQQRYEIVKPKIEDVKYSIKKETFLPNCMTFDIELYEWNIFLSRFLFFELNWNNSINRNDIINRQNRSKIDFTITLEKSCNSLIKIQLQLLKTSGSTLSKSKILKTFQDLFMKRLCSLQSIKMEEKQSLSLDVPKWELGEDDEITVLYFSIEEITT</sequence>
<evidence type="ECO:0000313" key="2">
    <source>
        <dbReference type="Proteomes" id="UP000769528"/>
    </source>
</evidence>
<evidence type="ECO:0000313" key="1">
    <source>
        <dbReference type="EMBL" id="KAH3671210.1"/>
    </source>
</evidence>
<dbReference type="Proteomes" id="UP000769528">
    <property type="component" value="Unassembled WGS sequence"/>
</dbReference>
<protein>
    <submittedName>
        <fullName evidence="1">Uncharacterized protein</fullName>
    </submittedName>
</protein>
<name>A0A9P8TAC9_9ASCO</name>
<reference evidence="1" key="1">
    <citation type="journal article" date="2021" name="Open Biol.">
        <title>Shared evolutionary footprints suggest mitochondrial oxidative damage underlies multiple complex I losses in fungi.</title>
        <authorList>
            <person name="Schikora-Tamarit M.A."/>
            <person name="Marcet-Houben M."/>
            <person name="Nosek J."/>
            <person name="Gabaldon T."/>
        </authorList>
    </citation>
    <scope>NUCLEOTIDE SEQUENCE</scope>
    <source>
        <strain evidence="1">CBS6341</strain>
    </source>
</reference>
<organism evidence="1 2">
    <name type="scientific">Wickerhamomyces mucosus</name>
    <dbReference type="NCBI Taxonomy" id="1378264"/>
    <lineage>
        <taxon>Eukaryota</taxon>
        <taxon>Fungi</taxon>
        <taxon>Dikarya</taxon>
        <taxon>Ascomycota</taxon>
        <taxon>Saccharomycotina</taxon>
        <taxon>Saccharomycetes</taxon>
        <taxon>Phaffomycetales</taxon>
        <taxon>Wickerhamomycetaceae</taxon>
        <taxon>Wickerhamomyces</taxon>
    </lineage>
</organism>
<keyword evidence="2" id="KW-1185">Reference proteome</keyword>
<dbReference type="EMBL" id="JAEUBF010001283">
    <property type="protein sequence ID" value="KAH3671210.1"/>
    <property type="molecule type" value="Genomic_DNA"/>
</dbReference>
<proteinExistence type="predicted"/>
<gene>
    <name evidence="1" type="ORF">WICMUC_004727</name>
</gene>